<accession>T1HJB1</accession>
<dbReference type="Gene3D" id="1.25.40.20">
    <property type="entry name" value="Ankyrin repeat-containing domain"/>
    <property type="match status" value="2"/>
</dbReference>
<reference evidence="4" key="1">
    <citation type="submission" date="2015-05" db="UniProtKB">
        <authorList>
            <consortium name="EnsemblMetazoa"/>
        </authorList>
    </citation>
    <scope>IDENTIFICATION</scope>
</reference>
<dbReference type="EMBL" id="ACPB03023891">
    <property type="status" value="NOT_ANNOTATED_CDS"/>
    <property type="molecule type" value="Genomic_DNA"/>
</dbReference>
<feature type="domain" description="PRANC" evidence="3">
    <location>
        <begin position="233"/>
        <end position="328"/>
    </location>
</feature>
<dbReference type="Pfam" id="PF12796">
    <property type="entry name" value="Ank_2"/>
    <property type="match status" value="2"/>
</dbReference>
<dbReference type="eggNOG" id="KOG4177">
    <property type="taxonomic scope" value="Eukaryota"/>
</dbReference>
<organism evidence="4 5">
    <name type="scientific">Rhodnius prolixus</name>
    <name type="common">Triatomid bug</name>
    <dbReference type="NCBI Taxonomy" id="13249"/>
    <lineage>
        <taxon>Eukaryota</taxon>
        <taxon>Metazoa</taxon>
        <taxon>Ecdysozoa</taxon>
        <taxon>Arthropoda</taxon>
        <taxon>Hexapoda</taxon>
        <taxon>Insecta</taxon>
        <taxon>Pterygota</taxon>
        <taxon>Neoptera</taxon>
        <taxon>Paraneoptera</taxon>
        <taxon>Hemiptera</taxon>
        <taxon>Heteroptera</taxon>
        <taxon>Panheteroptera</taxon>
        <taxon>Cimicomorpha</taxon>
        <taxon>Reduviidae</taxon>
        <taxon>Triatominae</taxon>
        <taxon>Rhodnius</taxon>
    </lineage>
</organism>
<dbReference type="VEuPathDB" id="VectorBase:RPRC004134"/>
<dbReference type="AlphaFoldDB" id="T1HJB1"/>
<dbReference type="InterPro" id="IPR036770">
    <property type="entry name" value="Ankyrin_rpt-contain_sf"/>
</dbReference>
<dbReference type="STRING" id="13249.T1HJB1"/>
<dbReference type="PROSITE" id="PS50297">
    <property type="entry name" value="ANK_REP_REGION"/>
    <property type="match status" value="4"/>
</dbReference>
<name>T1HJB1_RHOPR</name>
<evidence type="ECO:0000256" key="1">
    <source>
        <dbReference type="ARBA" id="ARBA00022737"/>
    </source>
</evidence>
<dbReference type="Pfam" id="PF09372">
    <property type="entry name" value="PRANC"/>
    <property type="match status" value="1"/>
</dbReference>
<dbReference type="PANTHER" id="PTHR24198:SF165">
    <property type="entry name" value="ANKYRIN REPEAT-CONTAINING PROTEIN-RELATED"/>
    <property type="match status" value="1"/>
</dbReference>
<sequence>MTPLHLSALSGNEGISTMLLNKGAKVNAKQKDRTTALHIATEKGHKEIVKVLLEYGAKVDSKIEKNITPLHLGAKKGYQEIIETILKFGADINSRDEYGQTALHIASKKGRTEVVATLLEYDSDINVTCRNNRTPLDYAMAGKRSFYSQLNNYDSDDYGSEIYDYFDPNRRNRSYQVIVEAFERHIVKMKTANLYVSEQNLLSISSTSKISDFQGECKEEIASMRSEKIDNANVSFYDILAKDTSSLAMYMRNENIVLVLKSEDYKTKFPIYAIMIENHFRNGMKRKELLEQGNKVFHLLCNNFPELPHVCIGKIFSYLNDEDLSTLMDACKPLSISNPNTNINDVVITSDISQVQYV</sequence>
<keyword evidence="1" id="KW-0677">Repeat</keyword>
<dbReference type="PROSITE" id="PS50088">
    <property type="entry name" value="ANK_REPEAT"/>
    <property type="match status" value="4"/>
</dbReference>
<dbReference type="SMART" id="SM00248">
    <property type="entry name" value="ANK"/>
    <property type="match status" value="4"/>
</dbReference>
<dbReference type="InterPro" id="IPR018272">
    <property type="entry name" value="PRANC_domain"/>
</dbReference>
<keyword evidence="5" id="KW-1185">Reference proteome</keyword>
<dbReference type="InParanoid" id="T1HJB1"/>
<evidence type="ECO:0000259" key="3">
    <source>
        <dbReference type="Pfam" id="PF09372"/>
    </source>
</evidence>
<evidence type="ECO:0000256" key="2">
    <source>
        <dbReference type="ARBA" id="ARBA00023043"/>
    </source>
</evidence>
<dbReference type="HOGENOM" id="CLU_826249_0_0_1"/>
<dbReference type="PRINTS" id="PR01415">
    <property type="entry name" value="ANKYRIN"/>
</dbReference>
<proteinExistence type="predicted"/>
<dbReference type="InterPro" id="IPR002110">
    <property type="entry name" value="Ankyrin_rpt"/>
</dbReference>
<dbReference type="CDD" id="cd09917">
    <property type="entry name" value="F-box_SF"/>
    <property type="match status" value="1"/>
</dbReference>
<keyword evidence="2" id="KW-0040">ANK repeat</keyword>
<dbReference type="EnsemblMetazoa" id="RPRC004134-RA">
    <property type="protein sequence ID" value="RPRC004134-PA"/>
    <property type="gene ID" value="RPRC004134"/>
</dbReference>
<evidence type="ECO:0000313" key="4">
    <source>
        <dbReference type="EnsemblMetazoa" id="RPRC004134-PA"/>
    </source>
</evidence>
<dbReference type="SUPFAM" id="SSF48403">
    <property type="entry name" value="Ankyrin repeat"/>
    <property type="match status" value="1"/>
</dbReference>
<dbReference type="PANTHER" id="PTHR24198">
    <property type="entry name" value="ANKYRIN REPEAT AND PROTEIN KINASE DOMAIN-CONTAINING PROTEIN"/>
    <property type="match status" value="1"/>
</dbReference>
<evidence type="ECO:0000313" key="5">
    <source>
        <dbReference type="Proteomes" id="UP000015103"/>
    </source>
</evidence>
<protein>
    <submittedName>
        <fullName evidence="4">ANK_REP_REGION domain-containing protein</fullName>
    </submittedName>
</protein>
<dbReference type="Proteomes" id="UP000015103">
    <property type="component" value="Unassembled WGS sequence"/>
</dbReference>